<dbReference type="InterPro" id="IPR002901">
    <property type="entry name" value="MGlyc_endo_b_GlcNAc-like_dom"/>
</dbReference>
<feature type="domain" description="Mannosyl-glycoprotein endo-beta-N-acetylglucosamidase-like" evidence="2">
    <location>
        <begin position="2"/>
        <end position="148"/>
    </location>
</feature>
<evidence type="ECO:0000313" key="3">
    <source>
        <dbReference type="EMBL" id="MBD1364375.1"/>
    </source>
</evidence>
<dbReference type="PANTHER" id="PTHR33308">
    <property type="entry name" value="PEPTIDOGLYCAN HYDROLASE FLGJ"/>
    <property type="match status" value="1"/>
</dbReference>
<protein>
    <submittedName>
        <fullName evidence="3">Glucosaminidase domain-containing protein</fullName>
    </submittedName>
</protein>
<dbReference type="PANTHER" id="PTHR33308:SF9">
    <property type="entry name" value="PEPTIDOGLYCAN HYDROLASE FLGJ"/>
    <property type="match status" value="1"/>
</dbReference>
<keyword evidence="4" id="KW-1185">Reference proteome</keyword>
<evidence type="ECO:0000313" key="4">
    <source>
        <dbReference type="Proteomes" id="UP000606600"/>
    </source>
</evidence>
<dbReference type="EMBL" id="JACWMY010000005">
    <property type="protein sequence ID" value="MBD1364375.1"/>
    <property type="molecule type" value="Genomic_DNA"/>
</dbReference>
<dbReference type="SMART" id="SM00047">
    <property type="entry name" value="LYZ2"/>
    <property type="match status" value="1"/>
</dbReference>
<sequence>MSALAKTFAEEIAPGVITSCLNTGVFPSLVIAQAIQESGSGQSKQAKLFTNFFGHMASKEWKDMGKAGQTVKGGRFWRIYNSVEDCITGHINILKKPLYRLKGVFKARTPFEQALAIQKAGYNTGPDRNEYALKLSKIIKGLDLQKYDREMISLERRKNTNGLAYSEQPAVTLTLQNIFG</sequence>
<dbReference type="Pfam" id="PF01832">
    <property type="entry name" value="Glucosaminidase"/>
    <property type="match status" value="1"/>
</dbReference>
<reference evidence="3 4" key="1">
    <citation type="submission" date="2020-09" db="EMBL/GenBank/DDBJ databases">
        <title>Novel species of Mucilaginibacter isolated from a glacier on the Tibetan Plateau.</title>
        <authorList>
            <person name="Liu Q."/>
            <person name="Xin Y.-H."/>
        </authorList>
    </citation>
    <scope>NUCLEOTIDE SEQUENCE [LARGE SCALE GENOMIC DNA]</scope>
    <source>
        <strain evidence="3 4">ZT4R22</strain>
    </source>
</reference>
<dbReference type="InterPro" id="IPR051056">
    <property type="entry name" value="Glycosyl_Hydrolase_73"/>
</dbReference>
<proteinExistence type="predicted"/>
<gene>
    <name evidence="3" type="ORF">IDJ77_11200</name>
</gene>
<accession>A0ABR7WPZ7</accession>
<name>A0ABR7WPZ7_9SPHI</name>
<keyword evidence="1" id="KW-0378">Hydrolase</keyword>
<organism evidence="3 4">
    <name type="scientific">Mucilaginibacter pankratovii</name>
    <dbReference type="NCBI Taxonomy" id="2772110"/>
    <lineage>
        <taxon>Bacteria</taxon>
        <taxon>Pseudomonadati</taxon>
        <taxon>Bacteroidota</taxon>
        <taxon>Sphingobacteriia</taxon>
        <taxon>Sphingobacteriales</taxon>
        <taxon>Sphingobacteriaceae</taxon>
        <taxon>Mucilaginibacter</taxon>
    </lineage>
</organism>
<evidence type="ECO:0000256" key="1">
    <source>
        <dbReference type="ARBA" id="ARBA00022801"/>
    </source>
</evidence>
<dbReference type="Proteomes" id="UP000606600">
    <property type="component" value="Unassembled WGS sequence"/>
</dbReference>
<comment type="caution">
    <text evidence="3">The sequence shown here is derived from an EMBL/GenBank/DDBJ whole genome shotgun (WGS) entry which is preliminary data.</text>
</comment>
<evidence type="ECO:0000259" key="2">
    <source>
        <dbReference type="SMART" id="SM00047"/>
    </source>
</evidence>
<dbReference type="Gene3D" id="1.10.530.10">
    <property type="match status" value="1"/>
</dbReference>
<dbReference type="RefSeq" id="WP_191189040.1">
    <property type="nucleotide sequence ID" value="NZ_JACWMY010000005.1"/>
</dbReference>